<dbReference type="AlphaFoldDB" id="A0A843XCN1"/>
<organism evidence="1 2">
    <name type="scientific">Colocasia esculenta</name>
    <name type="common">Wild taro</name>
    <name type="synonym">Arum esculentum</name>
    <dbReference type="NCBI Taxonomy" id="4460"/>
    <lineage>
        <taxon>Eukaryota</taxon>
        <taxon>Viridiplantae</taxon>
        <taxon>Streptophyta</taxon>
        <taxon>Embryophyta</taxon>
        <taxon>Tracheophyta</taxon>
        <taxon>Spermatophyta</taxon>
        <taxon>Magnoliopsida</taxon>
        <taxon>Liliopsida</taxon>
        <taxon>Araceae</taxon>
        <taxon>Aroideae</taxon>
        <taxon>Colocasieae</taxon>
        <taxon>Colocasia</taxon>
    </lineage>
</organism>
<reference evidence="1" key="1">
    <citation type="submission" date="2017-07" db="EMBL/GenBank/DDBJ databases">
        <title>Taro Niue Genome Assembly and Annotation.</title>
        <authorList>
            <person name="Atibalentja N."/>
            <person name="Keating K."/>
            <person name="Fields C.J."/>
        </authorList>
    </citation>
    <scope>NUCLEOTIDE SEQUENCE</scope>
    <source>
        <strain evidence="1">Niue_2</strain>
        <tissue evidence="1">Leaf</tissue>
    </source>
</reference>
<evidence type="ECO:0000313" key="1">
    <source>
        <dbReference type="EMBL" id="MQM17020.1"/>
    </source>
</evidence>
<dbReference type="Proteomes" id="UP000652761">
    <property type="component" value="Unassembled WGS sequence"/>
</dbReference>
<protein>
    <submittedName>
        <fullName evidence="1">Uncharacterized protein</fullName>
    </submittedName>
</protein>
<gene>
    <name evidence="1" type="ORF">Taro_049986</name>
</gene>
<dbReference type="OrthoDB" id="72851at2759"/>
<accession>A0A843XCN1</accession>
<sequence length="86" mass="9783">MGLARGNLAKRYEGTGSDWMDSWDLMRTLCSYRGRGQGDCYGHHPPTDRTPVRSAWVGFQRLPLISLRWRGWLAGGLRKGYNAVEL</sequence>
<comment type="caution">
    <text evidence="1">The sequence shown here is derived from an EMBL/GenBank/DDBJ whole genome shotgun (WGS) entry which is preliminary data.</text>
</comment>
<proteinExistence type="predicted"/>
<evidence type="ECO:0000313" key="2">
    <source>
        <dbReference type="Proteomes" id="UP000652761"/>
    </source>
</evidence>
<name>A0A843XCN1_COLES</name>
<keyword evidence="2" id="KW-1185">Reference proteome</keyword>
<dbReference type="EMBL" id="NMUH01007301">
    <property type="protein sequence ID" value="MQM17020.1"/>
    <property type="molecule type" value="Genomic_DNA"/>
</dbReference>